<protein>
    <submittedName>
        <fullName evidence="10">UPF0187-domain-containing protein</fullName>
    </submittedName>
</protein>
<name>I0YLB8_COCSC</name>
<evidence type="ECO:0000256" key="2">
    <source>
        <dbReference type="ARBA" id="ARBA00022448"/>
    </source>
</evidence>
<evidence type="ECO:0000256" key="7">
    <source>
        <dbReference type="ARBA" id="ARBA00023136"/>
    </source>
</evidence>
<keyword evidence="5 9" id="KW-1133">Transmembrane helix</keyword>
<dbReference type="EMBL" id="AGSI01000020">
    <property type="protein sequence ID" value="EIE19187.1"/>
    <property type="molecule type" value="Genomic_DNA"/>
</dbReference>
<comment type="subcellular location">
    <subcellularLocation>
        <location evidence="1">Cell membrane</location>
        <topology evidence="1">Multi-pass membrane protein</topology>
    </subcellularLocation>
</comment>
<keyword evidence="6" id="KW-0406">Ion transport</keyword>
<feature type="transmembrane region" description="Helical" evidence="9">
    <location>
        <begin position="101"/>
        <end position="122"/>
    </location>
</feature>
<accession>I0YLB8</accession>
<dbReference type="AlphaFoldDB" id="I0YLB8"/>
<dbReference type="GO" id="GO:0005886">
    <property type="term" value="C:plasma membrane"/>
    <property type="evidence" value="ECO:0007669"/>
    <property type="project" value="UniProtKB-SubCell"/>
</dbReference>
<feature type="transmembrane region" description="Helical" evidence="9">
    <location>
        <begin position="142"/>
        <end position="160"/>
    </location>
</feature>
<feature type="transmembrane region" description="Helical" evidence="9">
    <location>
        <begin position="306"/>
        <end position="339"/>
    </location>
</feature>
<evidence type="ECO:0000313" key="11">
    <source>
        <dbReference type="Proteomes" id="UP000007264"/>
    </source>
</evidence>
<dbReference type="STRING" id="574566.I0YLB8"/>
<evidence type="ECO:0000256" key="3">
    <source>
        <dbReference type="ARBA" id="ARBA00022475"/>
    </source>
</evidence>
<organism evidence="10 11">
    <name type="scientific">Coccomyxa subellipsoidea (strain C-169)</name>
    <name type="common">Green microalga</name>
    <dbReference type="NCBI Taxonomy" id="574566"/>
    <lineage>
        <taxon>Eukaryota</taxon>
        <taxon>Viridiplantae</taxon>
        <taxon>Chlorophyta</taxon>
        <taxon>core chlorophytes</taxon>
        <taxon>Trebouxiophyceae</taxon>
        <taxon>Trebouxiophyceae incertae sedis</taxon>
        <taxon>Coccomyxaceae</taxon>
        <taxon>Coccomyxa</taxon>
        <taxon>Coccomyxa subellipsoidea</taxon>
    </lineage>
</organism>
<dbReference type="KEGG" id="csl:COCSUDRAFT_31392"/>
<dbReference type="Pfam" id="PF25539">
    <property type="entry name" value="Bestrophin_2"/>
    <property type="match status" value="1"/>
</dbReference>
<evidence type="ECO:0000256" key="1">
    <source>
        <dbReference type="ARBA" id="ARBA00004651"/>
    </source>
</evidence>
<dbReference type="RefSeq" id="XP_005643731.1">
    <property type="nucleotide sequence ID" value="XM_005643674.1"/>
</dbReference>
<evidence type="ECO:0000256" key="5">
    <source>
        <dbReference type="ARBA" id="ARBA00022989"/>
    </source>
</evidence>
<dbReference type="PANTHER" id="PTHR33281:SF19">
    <property type="entry name" value="VOLTAGE-DEPENDENT ANION CHANNEL-FORMING PROTEIN YNEE"/>
    <property type="match status" value="1"/>
</dbReference>
<dbReference type="InterPro" id="IPR044669">
    <property type="entry name" value="YneE/VCCN1/2-like"/>
</dbReference>
<comment type="caution">
    <text evidence="10">The sequence shown here is derived from an EMBL/GenBank/DDBJ whole genome shotgun (WGS) entry which is preliminary data.</text>
</comment>
<dbReference type="Proteomes" id="UP000007264">
    <property type="component" value="Unassembled WGS sequence"/>
</dbReference>
<feature type="region of interest" description="Disordered" evidence="8">
    <location>
        <begin position="412"/>
        <end position="435"/>
    </location>
</feature>
<evidence type="ECO:0000256" key="9">
    <source>
        <dbReference type="SAM" id="Phobius"/>
    </source>
</evidence>
<gene>
    <name evidence="10" type="ORF">COCSUDRAFT_31392</name>
</gene>
<sequence>MIATIHTLYYQAGLQKGFQTPRPRWRKLHYSRAPGKLSRNLLVRCQETDIEWVERAAIQREAWKEESRKYRRVTFTYDDWVAHRSTTRYSRHLAGILDSRIFRGLLPTLTAVMMVATFVSVYETLREAGILIPHDWVGLTVEAGQAFNLTSFALSLLLVFRTNESYSRWLEARKAWTNIVTRSRDFARQGLSWLSGDKQRESMLERWTIAFIKCTMAHVREECDLQSLLEDVLEAHELEQLMAAQHKPNFVLHVLSELVWGANLMEGQAMRMDEALTVFGEQVGTCERLLKTPIPLSYTRHTSRFLVMWLAFLPFSLWDACHWVTIPASGIIAFLLLGIEEIGVQIEEPFGILPLGAWILFHTIEADSVIDPQSFDCTIQQSVKGALSLALLLRMTGCARRAIQRCCCGRDQTDGARHECASSGGGRPERERCKR</sequence>
<keyword evidence="4 9" id="KW-0812">Transmembrane</keyword>
<dbReference type="OrthoDB" id="1368at2759"/>
<keyword evidence="3" id="KW-1003">Cell membrane</keyword>
<keyword evidence="2" id="KW-0813">Transport</keyword>
<evidence type="ECO:0000313" key="10">
    <source>
        <dbReference type="EMBL" id="EIE19187.1"/>
    </source>
</evidence>
<keyword evidence="7 9" id="KW-0472">Membrane</keyword>
<evidence type="ECO:0000256" key="6">
    <source>
        <dbReference type="ARBA" id="ARBA00023065"/>
    </source>
</evidence>
<dbReference type="eggNOG" id="ENOG502QSQE">
    <property type="taxonomic scope" value="Eukaryota"/>
</dbReference>
<dbReference type="PANTHER" id="PTHR33281">
    <property type="entry name" value="UPF0187 PROTEIN YNEE"/>
    <property type="match status" value="1"/>
</dbReference>
<proteinExistence type="predicted"/>
<evidence type="ECO:0000256" key="8">
    <source>
        <dbReference type="SAM" id="MobiDB-lite"/>
    </source>
</evidence>
<keyword evidence="11" id="KW-1185">Reference proteome</keyword>
<reference evidence="10 11" key="1">
    <citation type="journal article" date="2012" name="Genome Biol.">
        <title>The genome of the polar eukaryotic microalga coccomyxa subellipsoidea reveals traits of cold adaptation.</title>
        <authorList>
            <person name="Blanc G."/>
            <person name="Agarkova I."/>
            <person name="Grimwood J."/>
            <person name="Kuo A."/>
            <person name="Brueggeman A."/>
            <person name="Dunigan D."/>
            <person name="Gurnon J."/>
            <person name="Ladunga I."/>
            <person name="Lindquist E."/>
            <person name="Lucas S."/>
            <person name="Pangilinan J."/>
            <person name="Proschold T."/>
            <person name="Salamov A."/>
            <person name="Schmutz J."/>
            <person name="Weeks D."/>
            <person name="Yamada T."/>
            <person name="Claverie J.M."/>
            <person name="Grigoriev I."/>
            <person name="Van Etten J."/>
            <person name="Lomsadze A."/>
            <person name="Borodovsky M."/>
        </authorList>
    </citation>
    <scope>NUCLEOTIDE SEQUENCE [LARGE SCALE GENOMIC DNA]</scope>
    <source>
        <strain evidence="10 11">C-169</strain>
    </source>
</reference>
<evidence type="ECO:0000256" key="4">
    <source>
        <dbReference type="ARBA" id="ARBA00022692"/>
    </source>
</evidence>
<dbReference type="GeneID" id="17037117"/>
<dbReference type="GO" id="GO:0005254">
    <property type="term" value="F:chloride channel activity"/>
    <property type="evidence" value="ECO:0007669"/>
    <property type="project" value="InterPro"/>
</dbReference>